<evidence type="ECO:0000259" key="4">
    <source>
        <dbReference type="Pfam" id="PF08386"/>
    </source>
</evidence>
<dbReference type="GO" id="GO:0016787">
    <property type="term" value="F:hydrolase activity"/>
    <property type="evidence" value="ECO:0007669"/>
    <property type="project" value="UniProtKB-KW"/>
</dbReference>
<feature type="chain" id="PRO_5028831508" evidence="3">
    <location>
        <begin position="26"/>
        <end position="497"/>
    </location>
</feature>
<feature type="signal peptide" evidence="3">
    <location>
        <begin position="1"/>
        <end position="25"/>
    </location>
</feature>
<sequence length="497" mass="53233">MRQSWSSLLVLLLSCATVASSPASAKFSRSPATADRAAGLSLVPCRVPQPSDTKTTGDPGRNAKCGIFTVPENRQAEGRTLPLRVIVLPASSGKPREPVFVLGGGPGQAATELVSDYKEGEFADHDLVFMDVRGTGEGHALDCPGGSDERPEAYLEPFLAAGAGFAACRDALQRHADLMQYTTMAAMRDLDDLRQAMGYDKINIDSGSYGTRAALIYIHMFGGHVHAAVLNGSVPVENRAPLYHAAAAQRAFDLLVRQCADDAPCHAAYPHIGDDLRTVLRRLRTRPERVVIQHPVTRAPLQISLSASGFADALRVMLYSAEAGRRVPRLLQDARAGNLAPFAEAAMQSSRGLAKSIRTGLLLSFTCAEDVRRIRPEEVARATRGSFIGDQRVRSQMAACAVWPKPPVPQDYYAPVISNVPVLIISGEVDPVTPPAWGDLMLRSFPNGIHVVLPAGHTPYNDCTVALSTSFYAAGTAKGLDTGCVSALRYPPFILPG</sequence>
<organism evidence="5 6">
    <name type="scientific">Sphingomonas alpina</name>
    <dbReference type="NCBI Taxonomy" id="653931"/>
    <lineage>
        <taxon>Bacteria</taxon>
        <taxon>Pseudomonadati</taxon>
        <taxon>Pseudomonadota</taxon>
        <taxon>Alphaproteobacteria</taxon>
        <taxon>Sphingomonadales</taxon>
        <taxon>Sphingomonadaceae</taxon>
        <taxon>Sphingomonas</taxon>
    </lineage>
</organism>
<dbReference type="InterPro" id="IPR013595">
    <property type="entry name" value="Pept_S33_TAP-like_C"/>
</dbReference>
<dbReference type="EMBL" id="CP061038">
    <property type="protein sequence ID" value="QNQ10241.1"/>
    <property type="molecule type" value="Genomic_DNA"/>
</dbReference>
<comment type="similarity">
    <text evidence="1">Belongs to the peptidase S33 family.</text>
</comment>
<dbReference type="SUPFAM" id="SSF53474">
    <property type="entry name" value="alpha/beta-Hydrolases"/>
    <property type="match status" value="1"/>
</dbReference>
<dbReference type="AlphaFoldDB" id="A0A7H0LKN8"/>
<keyword evidence="2 5" id="KW-0378">Hydrolase</keyword>
<keyword evidence="3" id="KW-0732">Signal</keyword>
<keyword evidence="6" id="KW-1185">Reference proteome</keyword>
<evidence type="ECO:0000256" key="3">
    <source>
        <dbReference type="SAM" id="SignalP"/>
    </source>
</evidence>
<dbReference type="PANTHER" id="PTHR43248:SF25">
    <property type="entry name" value="AB HYDROLASE-1 DOMAIN-CONTAINING PROTEIN-RELATED"/>
    <property type="match status" value="1"/>
</dbReference>
<dbReference type="RefSeq" id="WP_187762545.1">
    <property type="nucleotide sequence ID" value="NZ_CP061038.1"/>
</dbReference>
<evidence type="ECO:0000313" key="6">
    <source>
        <dbReference type="Proteomes" id="UP000516148"/>
    </source>
</evidence>
<reference evidence="5 6" key="1">
    <citation type="submission" date="2020-09" db="EMBL/GenBank/DDBJ databases">
        <title>Sphingomonas sp., a new species isolated from pork steak.</title>
        <authorList>
            <person name="Heidler von Heilborn D."/>
        </authorList>
    </citation>
    <scope>NUCLEOTIDE SEQUENCE [LARGE SCALE GENOMIC DNA]</scope>
    <source>
        <strain evidence="6">S8-3T</strain>
    </source>
</reference>
<gene>
    <name evidence="5" type="ORF">H3Z74_03100</name>
</gene>
<protein>
    <submittedName>
        <fullName evidence="5">Alpha/beta fold hydrolase</fullName>
    </submittedName>
</protein>
<evidence type="ECO:0000256" key="1">
    <source>
        <dbReference type="ARBA" id="ARBA00010088"/>
    </source>
</evidence>
<proteinExistence type="inferred from homology"/>
<dbReference type="InterPro" id="IPR051601">
    <property type="entry name" value="Serine_prot/Carboxylest_S33"/>
</dbReference>
<dbReference type="PANTHER" id="PTHR43248">
    <property type="entry name" value="2-SUCCINYL-6-HYDROXY-2,4-CYCLOHEXADIENE-1-CARBOXYLATE SYNTHASE"/>
    <property type="match status" value="1"/>
</dbReference>
<dbReference type="KEGG" id="spap:H3Z74_03100"/>
<evidence type="ECO:0000313" key="5">
    <source>
        <dbReference type="EMBL" id="QNQ10241.1"/>
    </source>
</evidence>
<feature type="domain" description="Peptidase S33 tripeptidyl aminopeptidase-like C-terminal" evidence="4">
    <location>
        <begin position="387"/>
        <end position="484"/>
    </location>
</feature>
<dbReference type="Gene3D" id="3.40.50.1820">
    <property type="entry name" value="alpha/beta hydrolase"/>
    <property type="match status" value="1"/>
</dbReference>
<dbReference type="InterPro" id="IPR029058">
    <property type="entry name" value="AB_hydrolase_fold"/>
</dbReference>
<name>A0A7H0LKN8_9SPHN</name>
<dbReference type="Pfam" id="PF08386">
    <property type="entry name" value="Abhydrolase_4"/>
    <property type="match status" value="1"/>
</dbReference>
<evidence type="ECO:0000256" key="2">
    <source>
        <dbReference type="ARBA" id="ARBA00022801"/>
    </source>
</evidence>
<accession>A0A7H0LKN8</accession>
<dbReference type="PROSITE" id="PS51257">
    <property type="entry name" value="PROKAR_LIPOPROTEIN"/>
    <property type="match status" value="1"/>
</dbReference>
<dbReference type="Proteomes" id="UP000516148">
    <property type="component" value="Chromosome"/>
</dbReference>